<evidence type="ECO:0000313" key="3">
    <source>
        <dbReference type="EMBL" id="KFC85005.1"/>
    </source>
</evidence>
<proteinExistence type="predicted"/>
<name>A0A085GMR0_EWIA3</name>
<feature type="domain" description="CofB-like pilin" evidence="1">
    <location>
        <begin position="34"/>
        <end position="259"/>
    </location>
</feature>
<reference evidence="3 4" key="1">
    <citation type="submission" date="2014-05" db="EMBL/GenBank/DDBJ databases">
        <title>ATOL: Assembling a taxonomically balanced genome-scale reconstruction of the evolutionary history of the Enterobacteriaceae.</title>
        <authorList>
            <person name="Plunkett G.III."/>
            <person name="Neeno-Eckwall E.C."/>
            <person name="Glasner J.D."/>
            <person name="Perna N.T."/>
        </authorList>
    </citation>
    <scope>NUCLEOTIDE SEQUENCE [LARGE SCALE GENOMIC DNA]</scope>
    <source>
        <strain evidence="3 4">ATCC 33852</strain>
    </source>
</reference>
<dbReference type="AlphaFoldDB" id="A0A085GMR0"/>
<dbReference type="eggNOG" id="COG2165">
    <property type="taxonomic scope" value="Bacteria"/>
</dbReference>
<dbReference type="Proteomes" id="UP000028640">
    <property type="component" value="Unassembled WGS sequence"/>
</dbReference>
<keyword evidence="4" id="KW-1185">Reference proteome</keyword>
<organism evidence="3 4">
    <name type="scientific">Ewingella americana (strain ATCC 33852 / DSM 4580 / CCUG 14506 / JCM 5911 / LMG 7869 / NCTC 12157 / CDC 1468-78)</name>
    <dbReference type="NCBI Taxonomy" id="910964"/>
    <lineage>
        <taxon>Bacteria</taxon>
        <taxon>Pseudomonadati</taxon>
        <taxon>Pseudomonadota</taxon>
        <taxon>Gammaproteobacteria</taxon>
        <taxon>Enterobacterales</taxon>
        <taxon>Yersiniaceae</taxon>
        <taxon>Ewingella</taxon>
    </lineage>
</organism>
<dbReference type="EMBL" id="JMPJ01000022">
    <property type="protein sequence ID" value="KFC85005.1"/>
    <property type="molecule type" value="Genomic_DNA"/>
</dbReference>
<evidence type="ECO:0000313" key="4">
    <source>
        <dbReference type="Proteomes" id="UP000028640"/>
    </source>
</evidence>
<evidence type="ECO:0000259" key="2">
    <source>
        <dbReference type="Pfam" id="PF22229"/>
    </source>
</evidence>
<dbReference type="Pfam" id="PF21444">
    <property type="entry name" value="CofB_pilin_dom"/>
    <property type="match status" value="1"/>
</dbReference>
<feature type="domain" description="CofB C-terminal" evidence="2">
    <location>
        <begin position="343"/>
        <end position="496"/>
    </location>
</feature>
<sequence>MLVVLVIIGLTMAFTVNIKQKNIEEIKQRQTAKLITREIYGLVKFIQQGQVSVIENGKGDNFKTNPLYDLKLNGARKAVYSRRVTNYKMTEVIHSARFFEWYGPMSQRSYFVSNRCGPETLNKVYQFEKEFLPCASPSQLSKEVLNIVRVDLVGDPKRQDVDRVDFIISYSPLTPRTEDKLRFDSYLQAFNKAFEDMGLSYAHAHIVVRPPGSKANSAWQLLMTGSESQRVPVNFGEMSRYIATAGSKLKQQFGIRISVNTKNAQKTQLAGSVGAGKLCWDASKSNTTLCLSSEAGQGYNHAENNVLVLEANNADGSKTVGTLLTNVILESPGRYTNSPPELTTIPLISYAAFGNTINIDAPPLYGARYYQEYMGRLDDEVGRITLPVQRCPMGPNNRQLYPRIAAAISSLSSDISYNMKENVGTYLKDYSNPALTRSVAPSELSSDFSKVEIQVNRYDNKWVVTSTISAYNRAHKKTFSYRNPSSVSVVITRWCSTVEVDYSRLFYKGLTPNF</sequence>
<evidence type="ECO:0000259" key="1">
    <source>
        <dbReference type="Pfam" id="PF21444"/>
    </source>
</evidence>
<dbReference type="InterPro" id="IPR053972">
    <property type="entry name" value="CofB_C"/>
</dbReference>
<protein>
    <submittedName>
        <fullName evidence="3">Uncharacterized protein</fullName>
    </submittedName>
</protein>
<gene>
    <name evidence="3" type="ORF">GEAM_0532</name>
</gene>
<dbReference type="Pfam" id="PF22229">
    <property type="entry name" value="CofB_C"/>
    <property type="match status" value="1"/>
</dbReference>
<comment type="caution">
    <text evidence="3">The sequence shown here is derived from an EMBL/GenBank/DDBJ whole genome shotgun (WGS) entry which is preliminary data.</text>
</comment>
<dbReference type="InterPro" id="IPR048688">
    <property type="entry name" value="CofB-like_pilin_dom"/>
</dbReference>
<dbReference type="STRING" id="910964.GEAM_0532"/>
<accession>A0A085GMR0</accession>